<organism evidence="2 3">
    <name type="scientific">Streptomyces similanensis</name>
    <dbReference type="NCBI Taxonomy" id="1274988"/>
    <lineage>
        <taxon>Bacteria</taxon>
        <taxon>Bacillati</taxon>
        <taxon>Actinomycetota</taxon>
        <taxon>Actinomycetes</taxon>
        <taxon>Kitasatosporales</taxon>
        <taxon>Streptomycetaceae</taxon>
        <taxon>Streptomyces</taxon>
    </lineage>
</organism>
<comment type="caution">
    <text evidence="2">The sequence shown here is derived from an EMBL/GenBank/DDBJ whole genome shotgun (WGS) entry which is preliminary data.</text>
</comment>
<dbReference type="PANTHER" id="PTHR33164:SF95">
    <property type="entry name" value="TRANSCRIPTIONAL REGULATOR"/>
    <property type="match status" value="1"/>
</dbReference>
<dbReference type="RefSeq" id="WP_345668187.1">
    <property type="nucleotide sequence ID" value="NZ_BAABKC010000037.1"/>
</dbReference>
<dbReference type="Pfam" id="PF12802">
    <property type="entry name" value="MarR_2"/>
    <property type="match status" value="1"/>
</dbReference>
<reference evidence="3" key="1">
    <citation type="journal article" date="2019" name="Int. J. Syst. Evol. Microbiol.">
        <title>The Global Catalogue of Microorganisms (GCM) 10K type strain sequencing project: providing services to taxonomists for standard genome sequencing and annotation.</title>
        <authorList>
            <consortium name="The Broad Institute Genomics Platform"/>
            <consortium name="The Broad Institute Genome Sequencing Center for Infectious Disease"/>
            <person name="Wu L."/>
            <person name="Ma J."/>
        </authorList>
    </citation>
    <scope>NUCLEOTIDE SEQUENCE [LARGE SCALE GENOMIC DNA]</scope>
    <source>
        <strain evidence="3">JCM 18410</strain>
    </source>
</reference>
<dbReference type="SMART" id="SM00347">
    <property type="entry name" value="HTH_MARR"/>
    <property type="match status" value="1"/>
</dbReference>
<dbReference type="PANTHER" id="PTHR33164">
    <property type="entry name" value="TRANSCRIPTIONAL REGULATOR, MARR FAMILY"/>
    <property type="match status" value="1"/>
</dbReference>
<dbReference type="InterPro" id="IPR036388">
    <property type="entry name" value="WH-like_DNA-bd_sf"/>
</dbReference>
<dbReference type="InterPro" id="IPR039422">
    <property type="entry name" value="MarR/SlyA-like"/>
</dbReference>
<dbReference type="PRINTS" id="PR00598">
    <property type="entry name" value="HTHMARR"/>
</dbReference>
<accession>A0ABP9KA67</accession>
<dbReference type="InterPro" id="IPR000835">
    <property type="entry name" value="HTH_MarR-typ"/>
</dbReference>
<evidence type="ECO:0000259" key="1">
    <source>
        <dbReference type="PROSITE" id="PS50995"/>
    </source>
</evidence>
<name>A0ABP9KA67_9ACTN</name>
<dbReference type="InterPro" id="IPR036390">
    <property type="entry name" value="WH_DNA-bd_sf"/>
</dbReference>
<dbReference type="Gene3D" id="1.10.10.10">
    <property type="entry name" value="Winged helix-like DNA-binding domain superfamily/Winged helix DNA-binding domain"/>
    <property type="match status" value="1"/>
</dbReference>
<dbReference type="EMBL" id="BAABKC010000037">
    <property type="protein sequence ID" value="GAA5053068.1"/>
    <property type="molecule type" value="Genomic_DNA"/>
</dbReference>
<protein>
    <recommendedName>
        <fullName evidence="1">HTH marR-type domain-containing protein</fullName>
    </recommendedName>
</protein>
<keyword evidence="3" id="KW-1185">Reference proteome</keyword>
<feature type="domain" description="HTH marR-type" evidence="1">
    <location>
        <begin position="1"/>
        <end position="146"/>
    </location>
</feature>
<proteinExistence type="predicted"/>
<dbReference type="PROSITE" id="PS50995">
    <property type="entry name" value="HTH_MARR_2"/>
    <property type="match status" value="1"/>
</dbReference>
<gene>
    <name evidence="2" type="ORF">GCM10023336_22950</name>
</gene>
<evidence type="ECO:0000313" key="3">
    <source>
        <dbReference type="Proteomes" id="UP001500124"/>
    </source>
</evidence>
<dbReference type="Proteomes" id="UP001500124">
    <property type="component" value="Unassembled WGS sequence"/>
</dbReference>
<sequence>MAREKAARPTPLDALAGVGPLARQLNQTHNRLWYERVHQDLTGPQFTVLSLLDAHGDMDQGTLGARARLDKSTAAPLLERLRRRGLLEIARDESDRRRKLVRVTEEGAELVHRLAPAVAEVSEHMLAPFTPGEREQFLDLLRRAAGDPEAG</sequence>
<evidence type="ECO:0000313" key="2">
    <source>
        <dbReference type="EMBL" id="GAA5053068.1"/>
    </source>
</evidence>
<dbReference type="SUPFAM" id="SSF46785">
    <property type="entry name" value="Winged helix' DNA-binding domain"/>
    <property type="match status" value="1"/>
</dbReference>